<evidence type="ECO:0000313" key="3">
    <source>
        <dbReference type="Proteomes" id="UP000230607"/>
    </source>
</evidence>
<feature type="transmembrane region" description="Helical" evidence="1">
    <location>
        <begin position="33"/>
        <end position="57"/>
    </location>
</feature>
<keyword evidence="1" id="KW-1133">Transmembrane helix</keyword>
<accession>A0A2H1FEV3</accession>
<gene>
    <name evidence="2" type="ORF">NCS_11078</name>
</gene>
<evidence type="ECO:0000313" key="2">
    <source>
        <dbReference type="EMBL" id="SMH71271.1"/>
    </source>
</evidence>
<proteinExistence type="predicted"/>
<dbReference type="EMBL" id="LT841358">
    <property type="protein sequence ID" value="SMH71271.1"/>
    <property type="molecule type" value="Genomic_DNA"/>
</dbReference>
<keyword evidence="1" id="KW-0472">Membrane</keyword>
<sequence length="218" mass="24238">MRNLEILWFEDVSPLNEPVLSFPIIGRISMRQFFILGLASMISYLIFSSSHGIIAVIPEGIGAFLALTKPKVTSSEQMVISMVLFFMGRHYGTGNKKKKAKSKKLSSSSKKLGLAESLIENSQENNIRTITVSDLFRPYRFKVKLVGPTGKVLANKKSKVYLDGTYLDALTTDINGELETIIIPKTPGKKNITVCVDEQAEPVFLETIEVKTHQENLA</sequence>
<dbReference type="Proteomes" id="UP000230607">
    <property type="component" value="Chromosome 1"/>
</dbReference>
<evidence type="ECO:0000256" key="1">
    <source>
        <dbReference type="SAM" id="Phobius"/>
    </source>
</evidence>
<dbReference type="OrthoDB" id="12357at2157"/>
<reference evidence="3" key="1">
    <citation type="submission" date="2017-03" db="EMBL/GenBank/DDBJ databases">
        <authorList>
            <person name="Herbold C."/>
        </authorList>
    </citation>
    <scope>NUCLEOTIDE SEQUENCE [LARGE SCALE GENOMIC DNA]</scope>
</reference>
<dbReference type="AlphaFoldDB" id="A0A2H1FEV3"/>
<organism evidence="2 3">
    <name type="scientific">Candidatus Nitrosotalea okcheonensis</name>
    <dbReference type="NCBI Taxonomy" id="1903276"/>
    <lineage>
        <taxon>Archaea</taxon>
        <taxon>Nitrososphaerota</taxon>
        <taxon>Nitrososphaeria</taxon>
        <taxon>Nitrosotaleales</taxon>
        <taxon>Nitrosotaleaceae</taxon>
        <taxon>Nitrosotalea</taxon>
    </lineage>
</organism>
<dbReference type="RefSeq" id="WP_157927272.1">
    <property type="nucleotide sequence ID" value="NZ_LT841358.1"/>
</dbReference>
<name>A0A2H1FEV3_9ARCH</name>
<protein>
    <submittedName>
        <fullName evidence="2">Uncharacterized protein</fullName>
    </submittedName>
</protein>
<keyword evidence="1" id="KW-0812">Transmembrane</keyword>
<keyword evidence="3" id="KW-1185">Reference proteome</keyword>